<reference evidence="6 7" key="1">
    <citation type="journal article" date="2019" name="Nat. Microbiol.">
        <title>Mediterranean grassland soil C-N compound turnover is dependent on rainfall and depth, and is mediated by genomically divergent microorganisms.</title>
        <authorList>
            <person name="Diamond S."/>
            <person name="Andeer P.F."/>
            <person name="Li Z."/>
            <person name="Crits-Christoph A."/>
            <person name="Burstein D."/>
            <person name="Anantharaman K."/>
            <person name="Lane K.R."/>
            <person name="Thomas B.C."/>
            <person name="Pan C."/>
            <person name="Northen T.R."/>
            <person name="Banfield J.F."/>
        </authorList>
    </citation>
    <scope>NUCLEOTIDE SEQUENCE [LARGE SCALE GENOMIC DNA]</scope>
    <source>
        <strain evidence="6">WS_6</strain>
    </source>
</reference>
<dbReference type="InterPro" id="IPR027417">
    <property type="entry name" value="P-loop_NTPase"/>
</dbReference>
<keyword evidence="3" id="KW-0479">Metal-binding</keyword>
<comment type="function">
    <text evidence="3">One of several proteins that assist in the late maturation steps of the functional core of the 30S ribosomal subunit. Helps release RbfA from mature subunits. May play a role in the assembly of ribosomal proteins into the subunit. Circularly permuted GTPase that catalyzes slow GTP hydrolysis, GTPase activity is stimulated by the 30S ribosomal subunit.</text>
</comment>
<feature type="binding site" evidence="3">
    <location>
        <position position="259"/>
    </location>
    <ligand>
        <name>Zn(2+)</name>
        <dbReference type="ChEBI" id="CHEBI:29105"/>
    </ligand>
</feature>
<dbReference type="NCBIfam" id="TIGR00157">
    <property type="entry name" value="ribosome small subunit-dependent GTPase A"/>
    <property type="match status" value="1"/>
</dbReference>
<evidence type="ECO:0000256" key="2">
    <source>
        <dbReference type="ARBA" id="ARBA00023134"/>
    </source>
</evidence>
<sequence>MMILAQMFGSSALVWDGTEMLQAALGPKLRSRSGSRLGAPAVGDHVEVGRDAQGTLSVLSIAPRRTSLARAGSGARDRQIVAANAEQAVIVSSAAQPPFRPGLVDRWALLAHRGGLSPVLCLNKADLVSREEAERLIADAAIPLPCVLVSAKTGSGIAELKESLQGVSSVLVGHSGVGKSSLLRRLIPEEQIVTGTLSEKSGKGRHTTSSARLYRLPEGGVVIDTPGVRSVALGETGAAEVASVFPEIQGAPPCRFTSCTHRMEPGCAVLAGVQAGVIPEKVYARYKKLLLEVLAP</sequence>
<dbReference type="PROSITE" id="PS50936">
    <property type="entry name" value="ENGC_GTPASE"/>
    <property type="match status" value="1"/>
</dbReference>
<feature type="domain" description="EngC GTPase" evidence="4">
    <location>
        <begin position="83"/>
        <end position="229"/>
    </location>
</feature>
<dbReference type="CDD" id="cd01854">
    <property type="entry name" value="YjeQ_EngC"/>
    <property type="match status" value="1"/>
</dbReference>
<dbReference type="EMBL" id="VBOW01000026">
    <property type="protein sequence ID" value="TMQ59058.1"/>
    <property type="molecule type" value="Genomic_DNA"/>
</dbReference>
<dbReference type="InterPro" id="IPR004881">
    <property type="entry name" value="Ribosome_biogen_GTPase_RsgA"/>
</dbReference>
<keyword evidence="2 3" id="KW-0342">GTP-binding</keyword>
<dbReference type="InterPro" id="IPR030378">
    <property type="entry name" value="G_CP_dom"/>
</dbReference>
<keyword evidence="1 3" id="KW-0547">Nucleotide-binding</keyword>
<gene>
    <name evidence="3 6" type="primary">rsgA</name>
    <name evidence="6" type="ORF">E6K76_06165</name>
</gene>
<dbReference type="GO" id="GO:0005525">
    <property type="term" value="F:GTP binding"/>
    <property type="evidence" value="ECO:0007669"/>
    <property type="project" value="UniProtKB-UniRule"/>
</dbReference>
<feature type="binding site" evidence="3">
    <location>
        <position position="254"/>
    </location>
    <ligand>
        <name>Zn(2+)</name>
        <dbReference type="ChEBI" id="CHEBI:29105"/>
    </ligand>
</feature>
<comment type="similarity">
    <text evidence="3">Belongs to the TRAFAC class YlqF/YawG GTPase family. RsgA subfamily.</text>
</comment>
<keyword evidence="3" id="KW-0963">Cytoplasm</keyword>
<dbReference type="SUPFAM" id="SSF52540">
    <property type="entry name" value="P-loop containing nucleoside triphosphate hydrolases"/>
    <property type="match status" value="1"/>
</dbReference>
<dbReference type="InterPro" id="IPR010914">
    <property type="entry name" value="RsgA_GTPase_dom"/>
</dbReference>
<dbReference type="PANTHER" id="PTHR32120">
    <property type="entry name" value="SMALL RIBOSOMAL SUBUNIT BIOGENESIS GTPASE RSGA"/>
    <property type="match status" value="1"/>
</dbReference>
<dbReference type="PROSITE" id="PS51721">
    <property type="entry name" value="G_CP"/>
    <property type="match status" value="1"/>
</dbReference>
<comment type="cofactor">
    <cofactor evidence="3">
        <name>Zn(2+)</name>
        <dbReference type="ChEBI" id="CHEBI:29105"/>
    </cofactor>
    <text evidence="3">Binds 1 zinc ion per subunit.</text>
</comment>
<keyword evidence="3" id="KW-0690">Ribosome biogenesis</keyword>
<feature type="binding site" evidence="3">
    <location>
        <position position="261"/>
    </location>
    <ligand>
        <name>Zn(2+)</name>
        <dbReference type="ChEBI" id="CHEBI:29105"/>
    </ligand>
</feature>
<organism evidence="6 7">
    <name type="scientific">Eiseniibacteriota bacterium</name>
    <dbReference type="NCBI Taxonomy" id="2212470"/>
    <lineage>
        <taxon>Bacteria</taxon>
        <taxon>Candidatus Eiseniibacteriota</taxon>
    </lineage>
</organism>
<dbReference type="GO" id="GO:0005737">
    <property type="term" value="C:cytoplasm"/>
    <property type="evidence" value="ECO:0007669"/>
    <property type="project" value="UniProtKB-SubCell"/>
</dbReference>
<keyword evidence="3" id="KW-0862">Zinc</keyword>
<feature type="binding site" evidence="3">
    <location>
        <position position="267"/>
    </location>
    <ligand>
        <name>Zn(2+)</name>
        <dbReference type="ChEBI" id="CHEBI:29105"/>
    </ligand>
</feature>
<evidence type="ECO:0000259" key="4">
    <source>
        <dbReference type="PROSITE" id="PS50936"/>
    </source>
</evidence>
<evidence type="ECO:0000259" key="5">
    <source>
        <dbReference type="PROSITE" id="PS51721"/>
    </source>
</evidence>
<evidence type="ECO:0000256" key="1">
    <source>
        <dbReference type="ARBA" id="ARBA00022741"/>
    </source>
</evidence>
<keyword evidence="3" id="KW-0694">RNA-binding</keyword>
<dbReference type="GO" id="GO:0046872">
    <property type="term" value="F:metal ion binding"/>
    <property type="evidence" value="ECO:0007669"/>
    <property type="project" value="UniProtKB-KW"/>
</dbReference>
<proteinExistence type="inferred from homology"/>
<evidence type="ECO:0000256" key="3">
    <source>
        <dbReference type="HAMAP-Rule" id="MF_01820"/>
    </source>
</evidence>
<dbReference type="Gene3D" id="3.40.50.300">
    <property type="entry name" value="P-loop containing nucleotide triphosphate hydrolases"/>
    <property type="match status" value="1"/>
</dbReference>
<comment type="subcellular location">
    <subcellularLocation>
        <location evidence="3">Cytoplasm</location>
    </subcellularLocation>
</comment>
<dbReference type="AlphaFoldDB" id="A0A538T608"/>
<dbReference type="Gene3D" id="1.10.40.50">
    <property type="entry name" value="Probable gtpase engc, domain 3"/>
    <property type="match status" value="1"/>
</dbReference>
<comment type="subunit">
    <text evidence="3">Monomer. Associates with 30S ribosomal subunit, binds 16S rRNA.</text>
</comment>
<dbReference type="EC" id="3.6.1.-" evidence="3"/>
<dbReference type="GO" id="GO:0003924">
    <property type="term" value="F:GTPase activity"/>
    <property type="evidence" value="ECO:0007669"/>
    <property type="project" value="UniProtKB-UniRule"/>
</dbReference>
<keyword evidence="3" id="KW-0699">rRNA-binding</keyword>
<dbReference type="GO" id="GO:0042274">
    <property type="term" value="P:ribosomal small subunit biogenesis"/>
    <property type="evidence" value="ECO:0007669"/>
    <property type="project" value="UniProtKB-UniRule"/>
</dbReference>
<dbReference type="Proteomes" id="UP000316852">
    <property type="component" value="Unassembled WGS sequence"/>
</dbReference>
<protein>
    <recommendedName>
        <fullName evidence="3">Small ribosomal subunit biogenesis GTPase RsgA</fullName>
        <ecNumber evidence="3">3.6.1.-</ecNumber>
    </recommendedName>
</protein>
<feature type="domain" description="CP-type G" evidence="5">
    <location>
        <begin position="77"/>
        <end position="231"/>
    </location>
</feature>
<accession>A0A538T608</accession>
<name>A0A538T608_UNCEI</name>
<dbReference type="HAMAP" id="MF_01820">
    <property type="entry name" value="GTPase_RsgA"/>
    <property type="match status" value="1"/>
</dbReference>
<evidence type="ECO:0000313" key="6">
    <source>
        <dbReference type="EMBL" id="TMQ59058.1"/>
    </source>
</evidence>
<keyword evidence="3" id="KW-0378">Hydrolase</keyword>
<dbReference type="GO" id="GO:0019843">
    <property type="term" value="F:rRNA binding"/>
    <property type="evidence" value="ECO:0007669"/>
    <property type="project" value="UniProtKB-KW"/>
</dbReference>
<evidence type="ECO:0000313" key="7">
    <source>
        <dbReference type="Proteomes" id="UP000316852"/>
    </source>
</evidence>
<feature type="binding site" evidence="3">
    <location>
        <begin position="123"/>
        <end position="126"/>
    </location>
    <ligand>
        <name>GTP</name>
        <dbReference type="ChEBI" id="CHEBI:37565"/>
    </ligand>
</feature>
<feature type="binding site" evidence="3">
    <location>
        <begin position="173"/>
        <end position="181"/>
    </location>
    <ligand>
        <name>GTP</name>
        <dbReference type="ChEBI" id="CHEBI:37565"/>
    </ligand>
</feature>
<dbReference type="PANTHER" id="PTHR32120:SF11">
    <property type="entry name" value="SMALL RIBOSOMAL SUBUNIT BIOGENESIS GTPASE RSGA 1, MITOCHONDRIAL-RELATED"/>
    <property type="match status" value="1"/>
</dbReference>
<dbReference type="Pfam" id="PF03193">
    <property type="entry name" value="RsgA_GTPase"/>
    <property type="match status" value="1"/>
</dbReference>
<comment type="caution">
    <text evidence="6">The sequence shown here is derived from an EMBL/GenBank/DDBJ whole genome shotgun (WGS) entry which is preliminary data.</text>
</comment>